<dbReference type="AlphaFoldDB" id="A0A1H3KCS6"/>
<name>A0A1H3KCS6_9ACTN</name>
<proteinExistence type="predicted"/>
<dbReference type="EMBL" id="FNOT01000007">
    <property type="protein sequence ID" value="SDY49997.1"/>
    <property type="molecule type" value="Genomic_DNA"/>
</dbReference>
<organism evidence="1 2">
    <name type="scientific">Geodermatophilus africanus</name>
    <dbReference type="NCBI Taxonomy" id="1137993"/>
    <lineage>
        <taxon>Bacteria</taxon>
        <taxon>Bacillati</taxon>
        <taxon>Actinomycetota</taxon>
        <taxon>Actinomycetes</taxon>
        <taxon>Geodermatophilales</taxon>
        <taxon>Geodermatophilaceae</taxon>
        <taxon>Geodermatophilus</taxon>
    </lineage>
</organism>
<evidence type="ECO:0000313" key="1">
    <source>
        <dbReference type="EMBL" id="SDY49997.1"/>
    </source>
</evidence>
<dbReference type="Proteomes" id="UP000198921">
    <property type="component" value="Unassembled WGS sequence"/>
</dbReference>
<sequence length="150" mass="15863">MEAVEIDLSRVPRGELAARALVEAVAQADDRVERHCLEVKSSIDLKSKDGISKVAKFILGAANRMPDVAARYFGGHAVMVLGVAPGSTPGFEAVKALDIESCRETAAGGVRQSLTLRIKYPRTVALTCVLPACGRGVVARYMPVPSPGCD</sequence>
<evidence type="ECO:0008006" key="3">
    <source>
        <dbReference type="Google" id="ProtNLM"/>
    </source>
</evidence>
<protein>
    <recommendedName>
        <fullName evidence="3">DNA-binding domain-containing protein</fullName>
    </recommendedName>
</protein>
<accession>A0A1H3KCS6</accession>
<gene>
    <name evidence="1" type="ORF">SAMN05660209_03033</name>
</gene>
<evidence type="ECO:0000313" key="2">
    <source>
        <dbReference type="Proteomes" id="UP000198921"/>
    </source>
</evidence>
<keyword evidence="2" id="KW-1185">Reference proteome</keyword>
<reference evidence="2" key="1">
    <citation type="submission" date="2016-10" db="EMBL/GenBank/DDBJ databases">
        <authorList>
            <person name="Varghese N."/>
            <person name="Submissions S."/>
        </authorList>
    </citation>
    <scope>NUCLEOTIDE SEQUENCE [LARGE SCALE GENOMIC DNA]</scope>
    <source>
        <strain evidence="2">DSM 45422</strain>
    </source>
</reference>